<gene>
    <name evidence="1" type="ORF">DERYTH_LOCUS8600</name>
</gene>
<proteinExistence type="predicted"/>
<evidence type="ECO:0000313" key="1">
    <source>
        <dbReference type="EMBL" id="CAG8620244.1"/>
    </source>
</evidence>
<reference evidence="1" key="1">
    <citation type="submission" date="2021-06" db="EMBL/GenBank/DDBJ databases">
        <authorList>
            <person name="Kallberg Y."/>
            <person name="Tangrot J."/>
            <person name="Rosling A."/>
        </authorList>
    </citation>
    <scope>NUCLEOTIDE SEQUENCE</scope>
    <source>
        <strain evidence="1">MA453B</strain>
    </source>
</reference>
<dbReference type="EMBL" id="CAJVPY010004469">
    <property type="protein sequence ID" value="CAG8620244.1"/>
    <property type="molecule type" value="Genomic_DNA"/>
</dbReference>
<dbReference type="AlphaFoldDB" id="A0A9N9CYE9"/>
<keyword evidence="2" id="KW-1185">Reference proteome</keyword>
<accession>A0A9N9CYE9</accession>
<sequence>VQTKMAKISKDYILDIHEKLLFVENSIRDKDILLSDICKISDYFNNIESRIYLIQFHSIEAAENALKKKPSQKNAYKVFNDK</sequence>
<feature type="non-terminal residue" evidence="1">
    <location>
        <position position="1"/>
    </location>
</feature>
<dbReference type="Proteomes" id="UP000789405">
    <property type="component" value="Unassembled WGS sequence"/>
</dbReference>
<protein>
    <submittedName>
        <fullName evidence="1">18177_t:CDS:1</fullName>
    </submittedName>
</protein>
<evidence type="ECO:0000313" key="2">
    <source>
        <dbReference type="Proteomes" id="UP000789405"/>
    </source>
</evidence>
<organism evidence="1 2">
    <name type="scientific">Dentiscutata erythropus</name>
    <dbReference type="NCBI Taxonomy" id="1348616"/>
    <lineage>
        <taxon>Eukaryota</taxon>
        <taxon>Fungi</taxon>
        <taxon>Fungi incertae sedis</taxon>
        <taxon>Mucoromycota</taxon>
        <taxon>Glomeromycotina</taxon>
        <taxon>Glomeromycetes</taxon>
        <taxon>Diversisporales</taxon>
        <taxon>Gigasporaceae</taxon>
        <taxon>Dentiscutata</taxon>
    </lineage>
</organism>
<dbReference type="OrthoDB" id="10399717at2759"/>
<name>A0A9N9CYE9_9GLOM</name>
<comment type="caution">
    <text evidence="1">The sequence shown here is derived from an EMBL/GenBank/DDBJ whole genome shotgun (WGS) entry which is preliminary data.</text>
</comment>